<dbReference type="OrthoDB" id="315106at2157"/>
<organism evidence="1 2">
    <name type="scientific">Halorubrum tebenquichense DSM 14210</name>
    <dbReference type="NCBI Taxonomy" id="1227485"/>
    <lineage>
        <taxon>Archaea</taxon>
        <taxon>Methanobacteriati</taxon>
        <taxon>Methanobacteriota</taxon>
        <taxon>Stenosarchaea group</taxon>
        <taxon>Halobacteria</taxon>
        <taxon>Halobacteriales</taxon>
        <taxon>Haloferacaceae</taxon>
        <taxon>Halorubrum</taxon>
    </lineage>
</organism>
<sequence>MIENLSGELETPGTTRGGLILTSASDACPGCGRPLSTHEVEARAGGAVTLAPCGVDVSGIPARELVDAIDSETESATPTLIQ</sequence>
<proteinExistence type="predicted"/>
<dbReference type="AlphaFoldDB" id="M0DWD5"/>
<dbReference type="PATRIC" id="fig|1227485.3.peg.1081"/>
<evidence type="ECO:0000313" key="2">
    <source>
        <dbReference type="Proteomes" id="UP000011523"/>
    </source>
</evidence>
<dbReference type="RefSeq" id="WP_006628817.1">
    <property type="nucleotide sequence ID" value="NZ_AOJD01000031.1"/>
</dbReference>
<name>M0DWD5_9EURY</name>
<comment type="caution">
    <text evidence="1">The sequence shown here is derived from an EMBL/GenBank/DDBJ whole genome shotgun (WGS) entry which is preliminary data.</text>
</comment>
<protein>
    <submittedName>
        <fullName evidence="1">Uncharacterized protein</fullName>
    </submittedName>
</protein>
<accession>M0DWD5</accession>
<dbReference type="EMBL" id="AOJD01000031">
    <property type="protein sequence ID" value="ELZ38997.1"/>
    <property type="molecule type" value="Genomic_DNA"/>
</dbReference>
<evidence type="ECO:0000313" key="1">
    <source>
        <dbReference type="EMBL" id="ELZ38997.1"/>
    </source>
</evidence>
<keyword evidence="2" id="KW-1185">Reference proteome</keyword>
<dbReference type="Proteomes" id="UP000011523">
    <property type="component" value="Unassembled WGS sequence"/>
</dbReference>
<gene>
    <name evidence="1" type="ORF">C472_05631</name>
</gene>
<reference evidence="1 2" key="1">
    <citation type="journal article" date="2014" name="PLoS Genet.">
        <title>Phylogenetically driven sequencing of extremely halophilic archaea reveals strategies for static and dynamic osmo-response.</title>
        <authorList>
            <person name="Becker E.A."/>
            <person name="Seitzer P.M."/>
            <person name="Tritt A."/>
            <person name="Larsen D."/>
            <person name="Krusor M."/>
            <person name="Yao A.I."/>
            <person name="Wu D."/>
            <person name="Madern D."/>
            <person name="Eisen J.A."/>
            <person name="Darling A.E."/>
            <person name="Facciotti M.T."/>
        </authorList>
    </citation>
    <scope>NUCLEOTIDE SEQUENCE [LARGE SCALE GENOMIC DNA]</scope>
    <source>
        <strain evidence="1 2">DSM 14210</strain>
    </source>
</reference>